<feature type="compositionally biased region" description="Acidic residues" evidence="2">
    <location>
        <begin position="308"/>
        <end position="320"/>
    </location>
</feature>
<feature type="region of interest" description="Disordered" evidence="2">
    <location>
        <begin position="297"/>
        <end position="337"/>
    </location>
</feature>
<dbReference type="InterPro" id="IPR040108">
    <property type="entry name" value="Laa1/Sip1/HEATR5"/>
</dbReference>
<dbReference type="Pfam" id="PF25468">
    <property type="entry name" value="HEAT_HEATR5A"/>
    <property type="match status" value="1"/>
</dbReference>
<dbReference type="OrthoDB" id="5855444at2759"/>
<keyword evidence="4" id="KW-1185">Reference proteome</keyword>
<dbReference type="InterPro" id="IPR046837">
    <property type="entry name" value="Laa1/Sip1/HEATR5-like_HEAT"/>
</dbReference>
<reference evidence="3 4" key="1">
    <citation type="submission" date="2014-03" db="EMBL/GenBank/DDBJ databases">
        <title>Draft genome of the hookworm Oesophagostomum dentatum.</title>
        <authorList>
            <person name="Mitreva M."/>
        </authorList>
    </citation>
    <scope>NUCLEOTIDE SEQUENCE [LARGE SCALE GENOMIC DNA]</scope>
    <source>
        <strain evidence="3 4">OD-Hann</strain>
    </source>
</reference>
<dbReference type="Pfam" id="PF20210">
    <property type="entry name" value="Laa1_Sip1_HTR5"/>
    <property type="match status" value="1"/>
</dbReference>
<evidence type="ECO:0000313" key="4">
    <source>
        <dbReference type="Proteomes" id="UP000053660"/>
    </source>
</evidence>
<dbReference type="InterPro" id="IPR016024">
    <property type="entry name" value="ARM-type_fold"/>
</dbReference>
<evidence type="ECO:0000256" key="2">
    <source>
        <dbReference type="SAM" id="MobiDB-lite"/>
    </source>
</evidence>
<dbReference type="PANTHER" id="PTHR21663:SF0">
    <property type="entry name" value="HEAT REPEAT-CONTAINING PROTEIN 5B"/>
    <property type="match status" value="1"/>
</dbReference>
<dbReference type="SUPFAM" id="SSF48371">
    <property type="entry name" value="ARM repeat"/>
    <property type="match status" value="2"/>
</dbReference>
<dbReference type="GO" id="GO:0006897">
    <property type="term" value="P:endocytosis"/>
    <property type="evidence" value="ECO:0007669"/>
    <property type="project" value="TreeGrafter"/>
</dbReference>
<evidence type="ECO:0000256" key="1">
    <source>
        <dbReference type="ARBA" id="ARBA00008304"/>
    </source>
</evidence>
<proteinExistence type="inferred from homology"/>
<evidence type="ECO:0008006" key="5">
    <source>
        <dbReference type="Google" id="ProtNLM"/>
    </source>
</evidence>
<comment type="similarity">
    <text evidence="1">Belongs to the HEATR5 family.</text>
</comment>
<protein>
    <recommendedName>
        <fullName evidence="5">HEAT repeat protein</fullName>
    </recommendedName>
</protein>
<dbReference type="EMBL" id="KN560484">
    <property type="protein sequence ID" value="KHJ86418.1"/>
    <property type="molecule type" value="Genomic_DNA"/>
</dbReference>
<dbReference type="GO" id="GO:0016020">
    <property type="term" value="C:membrane"/>
    <property type="evidence" value="ECO:0007669"/>
    <property type="project" value="TreeGrafter"/>
</dbReference>
<name>A0A0B1SM60_OESDE</name>
<dbReference type="GO" id="GO:0005794">
    <property type="term" value="C:Golgi apparatus"/>
    <property type="evidence" value="ECO:0007669"/>
    <property type="project" value="TreeGrafter"/>
</dbReference>
<dbReference type="InterPro" id="IPR011989">
    <property type="entry name" value="ARM-like"/>
</dbReference>
<sequence length="712" mass="77951">MRALISCVRVRVYQLLMLLPPKSYEHMFHPLLRELVAEVTLSDDQGSQLMTAVAGQLCSGAEHTLLAPWSGGATDQALVEDQLQTLSHMGSGALENDSTCLISGSAKDVHNLWPEPDTPQAACLDAAILAFGRVFPMIPDRQKLQIIEHFAEVIKNCKQAQRQQAILLNVLCTLALAFRAVTESRGGARIDSEPVRKASTALVESGLEPGPTPLVGAAAAEALGVVDETKKLPLPDTGLEGALFDMLDVETDPTLRSNVQETIISLVQATCGELLNQWLLLCKDILATSNDNTRSTMFVGEEKTGKDGDDDEEGPDDDDATLQVGGPRAGVPDKGKVQPRWPTRVFATQVVQRLMSVCDTERAHLDLSLAKELQMSSGGRADYLVLHLSDLVRMSFMGATSDNTELRLAGLNSLQDVITRFSTVPEPEFPGHVILEQFQAQVGAALRPAFTEDTPSHVTAAACQVCSTWIGSGVARDLNDLRRVHQLLVSSLGKLKHGSINTQLYSESAATLEKLSILKAWAEVYVTAIAQEEYLQNKKESTGDDEDMGYMNSSESLLSLVRPELDSLVCYWLAALRDSALLSLPAQFSDQLPATGGAFYKAESADACREYYRSSWPPILLALAIWLSKSNFELPENAEAPQTWPDNRRESRFHLMMGIAVEALCSRTTYADDHTIQSCVRAVHALLQCEWCQLQLMSDIRLPIELCNVLHR</sequence>
<dbReference type="PANTHER" id="PTHR21663">
    <property type="entry name" value="HYPOTHETICAL HEAT DOMAIN-CONTAINING"/>
    <property type="match status" value="1"/>
</dbReference>
<dbReference type="AlphaFoldDB" id="A0A0B1SM60"/>
<dbReference type="GO" id="GO:0030139">
    <property type="term" value="C:endocytic vesicle"/>
    <property type="evidence" value="ECO:0007669"/>
    <property type="project" value="TreeGrafter"/>
</dbReference>
<dbReference type="GO" id="GO:0042147">
    <property type="term" value="P:retrograde transport, endosome to Golgi"/>
    <property type="evidence" value="ECO:0007669"/>
    <property type="project" value="TreeGrafter"/>
</dbReference>
<dbReference type="GO" id="GO:0005829">
    <property type="term" value="C:cytosol"/>
    <property type="evidence" value="ECO:0007669"/>
    <property type="project" value="GOC"/>
</dbReference>
<dbReference type="GO" id="GO:0008104">
    <property type="term" value="P:intracellular protein localization"/>
    <property type="evidence" value="ECO:0007669"/>
    <property type="project" value="TreeGrafter"/>
</dbReference>
<organism evidence="3 4">
    <name type="scientific">Oesophagostomum dentatum</name>
    <name type="common">Nodular worm</name>
    <dbReference type="NCBI Taxonomy" id="61180"/>
    <lineage>
        <taxon>Eukaryota</taxon>
        <taxon>Metazoa</taxon>
        <taxon>Ecdysozoa</taxon>
        <taxon>Nematoda</taxon>
        <taxon>Chromadorea</taxon>
        <taxon>Rhabditida</taxon>
        <taxon>Rhabditina</taxon>
        <taxon>Rhabditomorpha</taxon>
        <taxon>Strongyloidea</taxon>
        <taxon>Strongylidae</taxon>
        <taxon>Oesophagostomum</taxon>
    </lineage>
</organism>
<dbReference type="Gene3D" id="1.25.10.10">
    <property type="entry name" value="Leucine-rich Repeat Variant"/>
    <property type="match status" value="1"/>
</dbReference>
<gene>
    <name evidence="3" type="ORF">OESDEN_13836</name>
</gene>
<dbReference type="Proteomes" id="UP000053660">
    <property type="component" value="Unassembled WGS sequence"/>
</dbReference>
<evidence type="ECO:0000313" key="3">
    <source>
        <dbReference type="EMBL" id="KHJ86418.1"/>
    </source>
</evidence>
<accession>A0A0B1SM60</accession>